<sequence length="495" mass="56640">MTLLRSDNEQLFTFIALQDGDRPKWYRDKQTARYLQQQGHCLDAPYQTALQLLNRLQTDPHHPEACYWVRVLYCYLQECVWQVSQRLADHRHGYGYSREDYFQTGCSLLWQAPLTVLQGFDPTKGHLLSFVSRRLYDRVYEVYYGARQSDWGLLRRASTRRLRQALTLSGYPDRHRCLIVFLVVCWQQLTTGSVAPDSQTLAQISRTYTQSQPQSPPLGERDIEGYLQQAIQALRHYHTKRRIVCLYYCEQVSQGEIARQLGLPGQHTVSRLLERTRSSLAKDLLTLWLRAREYLIRDCLQATWQELTDILPPSLDRRLGHVRAAELPSIDPDSREAIAAQQQLRQIKTNLNDPESKAALKSLITHPPSEDIRWQAAELLHDHTDPDPTAGSWKVRKVDLGIALDGTTLALTMAVLPRDATSAHLFVRVTPFSADAFLPAGLSLEIVTETGDRFARLTSRAEDQAVQYKFWGDIGEAFGIILEYGGTKITESFVV</sequence>
<evidence type="ECO:0008006" key="3">
    <source>
        <dbReference type="Google" id="ProtNLM"/>
    </source>
</evidence>
<name>A0A2D2PZI8_PARLV</name>
<dbReference type="RefSeq" id="WP_099797896.1">
    <property type="nucleotide sequence ID" value="NZ_CP018092.1"/>
</dbReference>
<dbReference type="KEGG" id="slw:BRW62_01590"/>
<dbReference type="SUPFAM" id="SSF88659">
    <property type="entry name" value="Sigma3 and sigma4 domains of RNA polymerase sigma factors"/>
    <property type="match status" value="1"/>
</dbReference>
<gene>
    <name evidence="1" type="ORF">BRW62_01590</name>
</gene>
<dbReference type="AlphaFoldDB" id="A0A2D2PZI8"/>
<dbReference type="InterPro" id="IPR036388">
    <property type="entry name" value="WH-like_DNA-bd_sf"/>
</dbReference>
<dbReference type="Gene3D" id="1.10.10.10">
    <property type="entry name" value="Winged helix-like DNA-binding domain superfamily/Winged helix DNA-binding domain"/>
    <property type="match status" value="1"/>
</dbReference>
<accession>A0A2D2PZI8</accession>
<reference evidence="1 2" key="1">
    <citation type="submission" date="2016-11" db="EMBL/GenBank/DDBJ databases">
        <title>Complete genome sequence of thermophilic cyanobacteria strain Synechococcus sp. PCC6715.</title>
        <authorList>
            <person name="Tang J."/>
            <person name="Daroch M."/>
            <person name="Liang Y."/>
            <person name="Jiang D."/>
            <person name="Shah M."/>
        </authorList>
    </citation>
    <scope>NUCLEOTIDE SEQUENCE [LARGE SCALE GENOMIC DNA]</scope>
    <source>
        <strain evidence="1 2">PCC 6715</strain>
    </source>
</reference>
<evidence type="ECO:0000313" key="2">
    <source>
        <dbReference type="Proteomes" id="UP000231057"/>
    </source>
</evidence>
<keyword evidence="2" id="KW-1185">Reference proteome</keyword>
<protein>
    <recommendedName>
        <fullName evidence="3">RNA polymerase sigma-70 region 4 domain-containing protein</fullName>
    </recommendedName>
</protein>
<proteinExistence type="predicted"/>
<dbReference type="InterPro" id="IPR014951">
    <property type="entry name" value="DUF1822"/>
</dbReference>
<dbReference type="Pfam" id="PF08852">
    <property type="entry name" value="DUF1822"/>
    <property type="match status" value="1"/>
</dbReference>
<dbReference type="InterPro" id="IPR013324">
    <property type="entry name" value="RNA_pol_sigma_r3/r4-like"/>
</dbReference>
<dbReference type="Proteomes" id="UP000231057">
    <property type="component" value="Chromosome"/>
</dbReference>
<dbReference type="EMBL" id="CP018092">
    <property type="protein sequence ID" value="ATS17651.1"/>
    <property type="molecule type" value="Genomic_DNA"/>
</dbReference>
<dbReference type="OrthoDB" id="527295at2"/>
<reference evidence="2" key="2">
    <citation type="journal article" date="2022" name="Front. Microbiol.">
        <title>Comparative Genomic Analysis Revealed Distinct Molecular Components and Organization of CO2-Concentrating Mechanism in Thermophilic Cyanobacteria.</title>
        <authorList>
            <person name="Tang J."/>
            <person name="Zhou H."/>
            <person name="Yao D."/>
            <person name="Riaz S."/>
            <person name="You D."/>
            <person name="Klepacz-Smolka A."/>
            <person name="Daroch M."/>
        </authorList>
    </citation>
    <scope>NUCLEOTIDE SEQUENCE [LARGE SCALE GENOMIC DNA]</scope>
    <source>
        <strain evidence="2">PCC 6715</strain>
    </source>
</reference>
<evidence type="ECO:0000313" key="1">
    <source>
        <dbReference type="EMBL" id="ATS17651.1"/>
    </source>
</evidence>
<organism evidence="1 2">
    <name type="scientific">Parathermosynechococcus lividus PCC 6715</name>
    <dbReference type="NCBI Taxonomy" id="1917166"/>
    <lineage>
        <taxon>Bacteria</taxon>
        <taxon>Bacillati</taxon>
        <taxon>Cyanobacteriota</taxon>
        <taxon>Cyanophyceae</taxon>
        <taxon>Acaryochloridales</taxon>
        <taxon>Thermosynechococcaceae</taxon>
        <taxon>Parathermosynechococcus</taxon>
    </lineage>
</organism>